<reference evidence="1" key="1">
    <citation type="submission" date="2022-03" db="EMBL/GenBank/DDBJ databases">
        <title>Draft genome sequence of Aduncisulcus paluster, a free-living microaerophilic Fornicata.</title>
        <authorList>
            <person name="Yuyama I."/>
            <person name="Kume K."/>
            <person name="Tamura T."/>
            <person name="Inagaki Y."/>
            <person name="Hashimoto T."/>
        </authorList>
    </citation>
    <scope>NUCLEOTIDE SEQUENCE</scope>
    <source>
        <strain evidence="1">NY0171</strain>
    </source>
</reference>
<sequence>MSNHKQTKQKTILTAESTPTINPLNELSDSAWADFSRDFHHYQVIGGTKQGPELVDRATLDLISDLSGVTEFSTATEREKAKKAIDALFASQTTQNLYDRLIACASNA</sequence>
<protein>
    <submittedName>
        <fullName evidence="1">Uncharacterized protein</fullName>
    </submittedName>
</protein>
<keyword evidence="2" id="KW-1185">Reference proteome</keyword>
<evidence type="ECO:0000313" key="1">
    <source>
        <dbReference type="EMBL" id="GKT37687.1"/>
    </source>
</evidence>
<proteinExistence type="predicted"/>
<dbReference type="EMBL" id="BQXS01005031">
    <property type="protein sequence ID" value="GKT37687.1"/>
    <property type="molecule type" value="Genomic_DNA"/>
</dbReference>
<dbReference type="Proteomes" id="UP001057375">
    <property type="component" value="Unassembled WGS sequence"/>
</dbReference>
<gene>
    <name evidence="1" type="ORF">ADUPG1_003625</name>
</gene>
<accession>A0ABQ5KZ26</accession>
<comment type="caution">
    <text evidence="1">The sequence shown here is derived from an EMBL/GenBank/DDBJ whole genome shotgun (WGS) entry which is preliminary data.</text>
</comment>
<evidence type="ECO:0000313" key="2">
    <source>
        <dbReference type="Proteomes" id="UP001057375"/>
    </source>
</evidence>
<name>A0ABQ5KZ26_9EUKA</name>
<organism evidence="1 2">
    <name type="scientific">Aduncisulcus paluster</name>
    <dbReference type="NCBI Taxonomy" id="2918883"/>
    <lineage>
        <taxon>Eukaryota</taxon>
        <taxon>Metamonada</taxon>
        <taxon>Carpediemonas-like organisms</taxon>
        <taxon>Aduncisulcus</taxon>
    </lineage>
</organism>